<evidence type="ECO:0000313" key="1">
    <source>
        <dbReference type="EMBL" id="MBK4733392.1"/>
    </source>
</evidence>
<evidence type="ECO:0000313" key="2">
    <source>
        <dbReference type="Proteomes" id="UP000622890"/>
    </source>
</evidence>
<gene>
    <name evidence="1" type="ORF">JJB74_02000</name>
</gene>
<comment type="caution">
    <text evidence="1">The sequence shown here is derived from an EMBL/GenBank/DDBJ whole genome shotgun (WGS) entry which is preliminary data.</text>
</comment>
<name>A0A934W407_9BURK</name>
<organism evidence="1 2">
    <name type="scientific">Noviherbaspirillum pedocola</name>
    <dbReference type="NCBI Taxonomy" id="2801341"/>
    <lineage>
        <taxon>Bacteria</taxon>
        <taxon>Pseudomonadati</taxon>
        <taxon>Pseudomonadota</taxon>
        <taxon>Betaproteobacteria</taxon>
        <taxon>Burkholderiales</taxon>
        <taxon>Oxalobacteraceae</taxon>
        <taxon>Noviherbaspirillum</taxon>
    </lineage>
</organism>
<proteinExistence type="predicted"/>
<keyword evidence="2" id="KW-1185">Reference proteome</keyword>
<dbReference type="AlphaFoldDB" id="A0A934W407"/>
<dbReference type="Proteomes" id="UP000622890">
    <property type="component" value="Unassembled WGS sequence"/>
</dbReference>
<sequence>MERWEVILEAGVEGGSIRLYGMHNEKGWIFSEDVVDQTPELIDKPGVHYRSKPVYTWEDALSLLDEYCWHCFFPLTVHPFFRGAVLAGVLNRSTLEEINDNSSLSNWLAICGEIPHVEWKLLLH</sequence>
<protein>
    <submittedName>
        <fullName evidence="1">Uncharacterized protein</fullName>
    </submittedName>
</protein>
<dbReference type="EMBL" id="JAEPBG010000001">
    <property type="protein sequence ID" value="MBK4733392.1"/>
    <property type="molecule type" value="Genomic_DNA"/>
</dbReference>
<reference evidence="1" key="1">
    <citation type="submission" date="2021-01" db="EMBL/GenBank/DDBJ databases">
        <title>Genome sequence of strain Noviherbaspirillum sp. DKR-6.</title>
        <authorList>
            <person name="Chaudhary D.K."/>
        </authorList>
    </citation>
    <scope>NUCLEOTIDE SEQUENCE</scope>
    <source>
        <strain evidence="1">DKR-6</strain>
    </source>
</reference>
<dbReference type="RefSeq" id="WP_200590150.1">
    <property type="nucleotide sequence ID" value="NZ_JAEPBG010000001.1"/>
</dbReference>
<accession>A0A934W407</accession>